<dbReference type="EMBL" id="OX597814">
    <property type="protein sequence ID" value="CAI9716499.1"/>
    <property type="molecule type" value="Genomic_DNA"/>
</dbReference>
<evidence type="ECO:0000313" key="1">
    <source>
        <dbReference type="EMBL" id="CAI9716499.1"/>
    </source>
</evidence>
<sequence>MSHNTSKNDIGTTAKLLIEHMSLQWCVTKFSGPSLAFQKRYKTKYDKIVTDCHHNINNEAVVLNEMH</sequence>
<dbReference type="Proteomes" id="UP001162480">
    <property type="component" value="Chromosome 1"/>
</dbReference>
<accession>A0AA36AI05</accession>
<gene>
    <name evidence="1" type="ORF">OCTVUL_1B019832</name>
</gene>
<reference evidence="1" key="1">
    <citation type="submission" date="2023-08" db="EMBL/GenBank/DDBJ databases">
        <authorList>
            <person name="Alioto T."/>
            <person name="Alioto T."/>
            <person name="Gomez Garrido J."/>
        </authorList>
    </citation>
    <scope>NUCLEOTIDE SEQUENCE</scope>
</reference>
<organism evidence="1 2">
    <name type="scientific">Octopus vulgaris</name>
    <name type="common">Common octopus</name>
    <dbReference type="NCBI Taxonomy" id="6645"/>
    <lineage>
        <taxon>Eukaryota</taxon>
        <taxon>Metazoa</taxon>
        <taxon>Spiralia</taxon>
        <taxon>Lophotrochozoa</taxon>
        <taxon>Mollusca</taxon>
        <taxon>Cephalopoda</taxon>
        <taxon>Coleoidea</taxon>
        <taxon>Octopodiformes</taxon>
        <taxon>Octopoda</taxon>
        <taxon>Incirrata</taxon>
        <taxon>Octopodidae</taxon>
        <taxon>Octopus</taxon>
    </lineage>
</organism>
<keyword evidence="2" id="KW-1185">Reference proteome</keyword>
<proteinExistence type="predicted"/>
<evidence type="ECO:0000313" key="2">
    <source>
        <dbReference type="Proteomes" id="UP001162480"/>
    </source>
</evidence>
<name>A0AA36AI05_OCTVU</name>
<protein>
    <submittedName>
        <fullName evidence="1">Uncharacterized protein</fullName>
    </submittedName>
</protein>
<dbReference type="AlphaFoldDB" id="A0AA36AI05"/>